<evidence type="ECO:0000313" key="2">
    <source>
        <dbReference type="EMBL" id="SVD91684.1"/>
    </source>
</evidence>
<evidence type="ECO:0000256" key="1">
    <source>
        <dbReference type="SAM" id="MobiDB-lite"/>
    </source>
</evidence>
<feature type="region of interest" description="Disordered" evidence="1">
    <location>
        <begin position="43"/>
        <end position="66"/>
    </location>
</feature>
<protein>
    <submittedName>
        <fullName evidence="2">Uncharacterized protein</fullName>
    </submittedName>
</protein>
<gene>
    <name evidence="2" type="ORF">METZ01_LOCUS444538</name>
</gene>
<dbReference type="EMBL" id="UINC01181802">
    <property type="protein sequence ID" value="SVD91684.1"/>
    <property type="molecule type" value="Genomic_DNA"/>
</dbReference>
<proteinExistence type="predicted"/>
<reference evidence="2" key="1">
    <citation type="submission" date="2018-05" db="EMBL/GenBank/DDBJ databases">
        <authorList>
            <person name="Lanie J.A."/>
            <person name="Ng W.-L."/>
            <person name="Kazmierczak K.M."/>
            <person name="Andrzejewski T.M."/>
            <person name="Davidsen T.M."/>
            <person name="Wayne K.J."/>
            <person name="Tettelin H."/>
            <person name="Glass J.I."/>
            <person name="Rusch D."/>
            <person name="Podicherti R."/>
            <person name="Tsui H.-C.T."/>
            <person name="Winkler M.E."/>
        </authorList>
    </citation>
    <scope>NUCLEOTIDE SEQUENCE</scope>
</reference>
<name>A0A382Z845_9ZZZZ</name>
<dbReference type="AlphaFoldDB" id="A0A382Z845"/>
<sequence>MKRNETVEEFLARGGKIDRTEKVHGSPSLNMFSKNSANYRAGLGKMREGKGVGTHARTEGWATDPS</sequence>
<accession>A0A382Z845</accession>
<organism evidence="2">
    <name type="scientific">marine metagenome</name>
    <dbReference type="NCBI Taxonomy" id="408172"/>
    <lineage>
        <taxon>unclassified sequences</taxon>
        <taxon>metagenomes</taxon>
        <taxon>ecological metagenomes</taxon>
    </lineage>
</organism>